<dbReference type="Pfam" id="PF00682">
    <property type="entry name" value="HMGL-like"/>
    <property type="match status" value="1"/>
</dbReference>
<dbReference type="GO" id="GO:0009098">
    <property type="term" value="P:L-leucine biosynthetic process"/>
    <property type="evidence" value="ECO:0007669"/>
    <property type="project" value="TreeGrafter"/>
</dbReference>
<organism evidence="3 4">
    <name type="scientific">Ruminococcus flavefaciens</name>
    <dbReference type="NCBI Taxonomy" id="1265"/>
    <lineage>
        <taxon>Bacteria</taxon>
        <taxon>Bacillati</taxon>
        <taxon>Bacillota</taxon>
        <taxon>Clostridia</taxon>
        <taxon>Eubacteriales</taxon>
        <taxon>Oscillospiraceae</taxon>
        <taxon>Ruminococcus</taxon>
    </lineage>
</organism>
<dbReference type="GO" id="GO:0003852">
    <property type="term" value="F:2-isopropylmalate synthase activity"/>
    <property type="evidence" value="ECO:0007669"/>
    <property type="project" value="TreeGrafter"/>
</dbReference>
<dbReference type="InterPro" id="IPR050073">
    <property type="entry name" value="2-IPM_HCS-like"/>
</dbReference>
<protein>
    <submittedName>
        <fullName evidence="3">4-hydroxy 2-oxovalerate aldolase</fullName>
    </submittedName>
</protein>
<dbReference type="AlphaFoldDB" id="A0A1M7IBC3"/>
<dbReference type="InterPro" id="IPR013785">
    <property type="entry name" value="Aldolase_TIM"/>
</dbReference>
<proteinExistence type="predicted"/>
<reference evidence="3 4" key="1">
    <citation type="submission" date="2016-11" db="EMBL/GenBank/DDBJ databases">
        <authorList>
            <person name="Jaros S."/>
            <person name="Januszkiewicz K."/>
            <person name="Wedrychowicz H."/>
        </authorList>
    </citation>
    <scope>NUCLEOTIDE SEQUENCE [LARGE SCALE GENOMIC DNA]</scope>
    <source>
        <strain evidence="3 4">Y1</strain>
    </source>
</reference>
<dbReference type="Gene3D" id="3.20.20.70">
    <property type="entry name" value="Aldolase class I"/>
    <property type="match status" value="1"/>
</dbReference>
<accession>A0A1M7IBC3</accession>
<evidence type="ECO:0000259" key="2">
    <source>
        <dbReference type="Pfam" id="PF00682"/>
    </source>
</evidence>
<dbReference type="PANTHER" id="PTHR10277:SF9">
    <property type="entry name" value="2-ISOPROPYLMALATE SYNTHASE 1, CHLOROPLASTIC-RELATED"/>
    <property type="match status" value="1"/>
</dbReference>
<dbReference type="SUPFAM" id="SSF51569">
    <property type="entry name" value="Aldolase"/>
    <property type="match status" value="1"/>
</dbReference>
<evidence type="ECO:0000256" key="1">
    <source>
        <dbReference type="ARBA" id="ARBA00023211"/>
    </source>
</evidence>
<dbReference type="PANTHER" id="PTHR10277">
    <property type="entry name" value="HOMOCITRATE SYNTHASE-RELATED"/>
    <property type="match status" value="1"/>
</dbReference>
<dbReference type="Proteomes" id="UP000184394">
    <property type="component" value="Unassembled WGS sequence"/>
</dbReference>
<dbReference type="OrthoDB" id="9804858at2"/>
<dbReference type="EMBL" id="FRCT01000004">
    <property type="protein sequence ID" value="SHM37893.1"/>
    <property type="molecule type" value="Genomic_DNA"/>
</dbReference>
<gene>
    <name evidence="3" type="ORF">SAMN04487860_10418</name>
</gene>
<evidence type="ECO:0000313" key="4">
    <source>
        <dbReference type="Proteomes" id="UP000184394"/>
    </source>
</evidence>
<name>A0A1M7IBC3_RUMFL</name>
<feature type="domain" description="Pyruvate carboxyltransferase" evidence="2">
    <location>
        <begin position="4"/>
        <end position="245"/>
    </location>
</feature>
<sequence length="524" mass="59823">MNNIHILDCTLRDGGYCNEWRFGLNNMKKITSGLQEAGIEVIECGFITNRISYDPDVSKFVSLSDIAGVIPSNREGKLYVAMMNYGEFNVDDLPIYDGSSIDGIRVAFHKRNLNEALDVCRKIKEKGYLVFIQAMVSLNYSDEEFLSLIRSVNSFNPYAFYIVDSFGMMKGKALTRLFYMVEHNLNDNIWIGFHSHNNMQLAYSNAQQLVSVQTNRNLIIDSSIYGMGRGAGNLNTELFIEYLNENAGKNYNLKPILVLIDEILSGFYQMNYCGYSLPNYISAAHNAHPNYAGYLDDKKTLTIEGMNDIFDMMDEEKKVSFDKVYIEELYLKYMARGQTQEEHKNELIDLLRGKRVLLIAPGKSSVEESEKIIKFIDENTIVISINHVYEAVAPHYIFISNSRRFRDLPEDKRNSCIITSNITAEGVYYQEKYKELTNQEESVFDNAGLMAIKFFMRYNVEGIYLAGFDGYSHDAAENYGSSDLAFVTRNAILDAMNVGITKVLGIYKNSVKIEFLTSQKYVHI</sequence>
<evidence type="ECO:0000313" key="3">
    <source>
        <dbReference type="EMBL" id="SHM37893.1"/>
    </source>
</evidence>
<dbReference type="CDD" id="cd07944">
    <property type="entry name" value="DRE_TIM_HOA_like"/>
    <property type="match status" value="1"/>
</dbReference>
<keyword evidence="1" id="KW-0464">Manganese</keyword>
<dbReference type="RefSeq" id="WP_072949565.1">
    <property type="nucleotide sequence ID" value="NZ_FRCT01000004.1"/>
</dbReference>
<dbReference type="InterPro" id="IPR000891">
    <property type="entry name" value="PYR_CT"/>
</dbReference>